<organism evidence="2 3">
    <name type="scientific">Xenopus laevis</name>
    <name type="common">African clawed frog</name>
    <dbReference type="NCBI Taxonomy" id="8355"/>
    <lineage>
        <taxon>Eukaryota</taxon>
        <taxon>Metazoa</taxon>
        <taxon>Chordata</taxon>
        <taxon>Craniata</taxon>
        <taxon>Vertebrata</taxon>
        <taxon>Euteleostomi</taxon>
        <taxon>Amphibia</taxon>
        <taxon>Batrachia</taxon>
        <taxon>Anura</taxon>
        <taxon>Pipoidea</taxon>
        <taxon>Pipidae</taxon>
        <taxon>Xenopodinae</taxon>
        <taxon>Xenopus</taxon>
        <taxon>Xenopus</taxon>
    </lineage>
</organism>
<protein>
    <submittedName>
        <fullName evidence="2">Uncharacterized protein</fullName>
    </submittedName>
</protein>
<evidence type="ECO:0000313" key="2">
    <source>
        <dbReference type="EMBL" id="OCT86408.1"/>
    </source>
</evidence>
<evidence type="ECO:0000256" key="1">
    <source>
        <dbReference type="SAM" id="MobiDB-lite"/>
    </source>
</evidence>
<sequence>MRKKRGYGSSLEPSCNRFEKGQVSGEDSFSRKTRTWNFVVTGESVVRRFPSFCNKTGGDTGIPRSVKLQKETDIIIVDKENFCRLCQRKNYLLIRTSCLRQGQRKGKLSQRKNQRLI</sequence>
<accession>A0A974D689</accession>
<dbReference type="Proteomes" id="UP000694892">
    <property type="component" value="Chromosome 3S"/>
</dbReference>
<gene>
    <name evidence="2" type="ORF">XELAEV_18020090mg</name>
</gene>
<reference evidence="3" key="1">
    <citation type="journal article" date="2016" name="Nature">
        <title>Genome evolution in the allotetraploid frog Xenopus laevis.</title>
        <authorList>
            <person name="Session A.M."/>
            <person name="Uno Y."/>
            <person name="Kwon T."/>
            <person name="Chapman J.A."/>
            <person name="Toyoda A."/>
            <person name="Takahashi S."/>
            <person name="Fukui A."/>
            <person name="Hikosaka A."/>
            <person name="Suzuki A."/>
            <person name="Kondo M."/>
            <person name="van Heeringen S.J."/>
            <person name="Quigley I."/>
            <person name="Heinz S."/>
            <person name="Ogino H."/>
            <person name="Ochi H."/>
            <person name="Hellsten U."/>
            <person name="Lyons J.B."/>
            <person name="Simakov O."/>
            <person name="Putnam N."/>
            <person name="Stites J."/>
            <person name="Kuroki Y."/>
            <person name="Tanaka T."/>
            <person name="Michiue T."/>
            <person name="Watanabe M."/>
            <person name="Bogdanovic O."/>
            <person name="Lister R."/>
            <person name="Georgiou G."/>
            <person name="Paranjpe S.S."/>
            <person name="van Kruijsbergen I."/>
            <person name="Shu S."/>
            <person name="Carlson J."/>
            <person name="Kinoshita T."/>
            <person name="Ohta Y."/>
            <person name="Mawaribuchi S."/>
            <person name="Jenkins J."/>
            <person name="Grimwood J."/>
            <person name="Schmutz J."/>
            <person name="Mitros T."/>
            <person name="Mozaffari S.V."/>
            <person name="Suzuki Y."/>
            <person name="Haramoto Y."/>
            <person name="Yamamoto T.S."/>
            <person name="Takagi C."/>
            <person name="Heald R."/>
            <person name="Miller K."/>
            <person name="Haudenschild C."/>
            <person name="Kitzman J."/>
            <person name="Nakayama T."/>
            <person name="Izutsu Y."/>
            <person name="Robert J."/>
            <person name="Fortriede J."/>
            <person name="Burns K."/>
            <person name="Lotay V."/>
            <person name="Karimi K."/>
            <person name="Yasuoka Y."/>
            <person name="Dichmann D.S."/>
            <person name="Flajnik M.F."/>
            <person name="Houston D.W."/>
            <person name="Shendure J."/>
            <person name="DuPasquier L."/>
            <person name="Vize P.D."/>
            <person name="Zorn A.M."/>
            <person name="Ito M."/>
            <person name="Marcotte E.M."/>
            <person name="Wallingford J.B."/>
            <person name="Ito Y."/>
            <person name="Asashima M."/>
            <person name="Ueno N."/>
            <person name="Matsuda Y."/>
            <person name="Veenstra G.J."/>
            <person name="Fujiyama A."/>
            <person name="Harland R.M."/>
            <person name="Taira M."/>
            <person name="Rokhsar D.S."/>
        </authorList>
    </citation>
    <scope>NUCLEOTIDE SEQUENCE [LARGE SCALE GENOMIC DNA]</scope>
    <source>
        <strain evidence="3">J</strain>
    </source>
</reference>
<evidence type="ECO:0000313" key="3">
    <source>
        <dbReference type="Proteomes" id="UP000694892"/>
    </source>
</evidence>
<dbReference type="EMBL" id="CM004471">
    <property type="protein sequence ID" value="OCT86408.1"/>
    <property type="molecule type" value="Genomic_DNA"/>
</dbReference>
<dbReference type="AlphaFoldDB" id="A0A974D689"/>
<feature type="region of interest" description="Disordered" evidence="1">
    <location>
        <begin position="1"/>
        <end position="30"/>
    </location>
</feature>
<proteinExistence type="predicted"/>
<name>A0A974D689_XENLA</name>